<dbReference type="RefSeq" id="WP_342296568.1">
    <property type="nucleotide sequence ID" value="NZ_JBCEVZ010000009.1"/>
</dbReference>
<comment type="caution">
    <text evidence="3">The sequence shown here is derived from an EMBL/GenBank/DDBJ whole genome shotgun (WGS) entry which is preliminary data.</text>
</comment>
<dbReference type="Proteomes" id="UP001479606">
    <property type="component" value="Unassembled WGS sequence"/>
</dbReference>
<accession>A0ABU9LVH1</accession>
<evidence type="ECO:0000313" key="4">
    <source>
        <dbReference type="Proteomes" id="UP001479606"/>
    </source>
</evidence>
<dbReference type="Gene3D" id="3.40.50.880">
    <property type="match status" value="2"/>
</dbReference>
<feature type="domain" description="DJ-1/PfpI" evidence="2">
    <location>
        <begin position="57"/>
        <end position="214"/>
    </location>
</feature>
<dbReference type="EMBL" id="JBCEVZ010000009">
    <property type="protein sequence ID" value="MEL5993723.1"/>
    <property type="molecule type" value="Genomic_DNA"/>
</dbReference>
<dbReference type="SUPFAM" id="SSF52317">
    <property type="entry name" value="Class I glutamine amidotransferase-like"/>
    <property type="match status" value="1"/>
</dbReference>
<evidence type="ECO:0000313" key="3">
    <source>
        <dbReference type="EMBL" id="MEL5993723.1"/>
    </source>
</evidence>
<sequence length="372" mass="39280">MLFRLLLAGTVAATALFSTLNTPPTGPATAPQTEQIAPYHARFGRLRPVVAVVGENSGTELTDFVIPYGVLAQSGAVEMVAVATQPGLLTMRPALKLQPEATIQQFDTFFPDGADYVVVPAVVKSADPTLLAWITAQAGKGSTIVSICDGVLVVANTGLLTGHRATGHWATESLRKEKYPATTWLPNTRYVADGKFISSAGISAAMPVSLALVEAIAGTEQAAALARRLGLADWSPRHNSEVFHPHFGVNLRALVAVNFTNGWFHARQTIGVPVAPGVDEIALALAMDAYSRTGRSRAYALAATSAPLPTRHGLRLVPDRLLSDSKALSRMLPALGPEPSAQMLDQALAGISALYGRTTAYGVALDFEYPGF</sequence>
<dbReference type="Pfam" id="PF01965">
    <property type="entry name" value="DJ-1_PfpI"/>
    <property type="match status" value="1"/>
</dbReference>
<feature type="chain" id="PRO_5046513329" evidence="1">
    <location>
        <begin position="21"/>
        <end position="372"/>
    </location>
</feature>
<feature type="signal peptide" evidence="1">
    <location>
        <begin position="1"/>
        <end position="20"/>
    </location>
</feature>
<dbReference type="InterPro" id="IPR002818">
    <property type="entry name" value="DJ-1/PfpI"/>
</dbReference>
<keyword evidence="4" id="KW-1185">Reference proteome</keyword>
<organism evidence="3 4">
    <name type="scientific">Hymenobacter segetis</name>
    <dbReference type="NCBI Taxonomy" id="2025509"/>
    <lineage>
        <taxon>Bacteria</taxon>
        <taxon>Pseudomonadati</taxon>
        <taxon>Bacteroidota</taxon>
        <taxon>Cytophagia</taxon>
        <taxon>Cytophagales</taxon>
        <taxon>Hymenobacteraceae</taxon>
        <taxon>Hymenobacter</taxon>
    </lineage>
</organism>
<protein>
    <submittedName>
        <fullName evidence="3">DJ-1/PfpI family protein</fullName>
    </submittedName>
</protein>
<dbReference type="PANTHER" id="PTHR43130:SF3">
    <property type="entry name" value="HTH-TYPE TRANSCRIPTIONAL REGULATOR RV1931C"/>
    <property type="match status" value="1"/>
</dbReference>
<dbReference type="InterPro" id="IPR052158">
    <property type="entry name" value="INH-QAR"/>
</dbReference>
<proteinExistence type="predicted"/>
<evidence type="ECO:0000256" key="1">
    <source>
        <dbReference type="SAM" id="SignalP"/>
    </source>
</evidence>
<dbReference type="InterPro" id="IPR029062">
    <property type="entry name" value="Class_I_gatase-like"/>
</dbReference>
<keyword evidence="1" id="KW-0732">Signal</keyword>
<evidence type="ECO:0000259" key="2">
    <source>
        <dbReference type="Pfam" id="PF01965"/>
    </source>
</evidence>
<dbReference type="PANTHER" id="PTHR43130">
    <property type="entry name" value="ARAC-FAMILY TRANSCRIPTIONAL REGULATOR"/>
    <property type="match status" value="1"/>
</dbReference>
<reference evidence="3 4" key="1">
    <citation type="journal article" date="2018" name="Arch. Microbiol.">
        <title>Hymenobacter segetis sp. nov., isolated from soil.</title>
        <authorList>
            <person name="Ten L.N."/>
            <person name="Lim S.J."/>
            <person name="Kim B.O."/>
            <person name="Kang I.K."/>
            <person name="Jung H.Y."/>
        </authorList>
    </citation>
    <scope>NUCLEOTIDE SEQUENCE [LARGE SCALE GENOMIC DNA]</scope>
    <source>
        <strain evidence="3 4">S7-3-11</strain>
    </source>
</reference>
<gene>
    <name evidence="3" type="ORF">AAFH49_05850</name>
</gene>
<name>A0ABU9LVH1_9BACT</name>